<comment type="subcellular location">
    <subcellularLocation>
        <location evidence="1">Cell inner membrane</location>
        <topology evidence="1">Multi-pass membrane protein</topology>
    </subcellularLocation>
</comment>
<dbReference type="Pfam" id="PF17200">
    <property type="entry name" value="sCache_2"/>
    <property type="match status" value="1"/>
</dbReference>
<dbReference type="Proteomes" id="UP000242999">
    <property type="component" value="Unassembled WGS sequence"/>
</dbReference>
<dbReference type="SMART" id="SM00304">
    <property type="entry name" value="HAMP"/>
    <property type="match status" value="2"/>
</dbReference>
<keyword evidence="15" id="KW-1185">Reference proteome</keyword>
<dbReference type="AlphaFoldDB" id="A0A1H6RQU4"/>
<evidence type="ECO:0000259" key="12">
    <source>
        <dbReference type="PROSITE" id="PS50192"/>
    </source>
</evidence>
<sequence length="545" mass="59784">MLAALCNIRIQQRIWLIISLAVASILLLLVLVLREQYQEILLLKQQETQHLVESASSLVAQLHQQAQQGQLSDTEAQALALASIRAMRYGINQDYLWVNDMQGRMLAHPSKQLEGRNVLDLKDIHGKTFFREFVDIVARQDEGSTEYYWNRPNSQEPLRKVVYIKGFTPWNWVIGTGVYMDDVDAMFNELVWRIGLISLLCIGILFVLASIIAHSITKPLQQTVAALADIGSGEGDLTVRLPVRGRDEISQLTQHFNAFVLKIHQLVKEVNTTASSVATAAEELAAVTHQSDITLRQQSTETDQVAAAINQMSATVHEVANSASQAAQAAQQADDEAENGRQSLQQASDAISALAHQVERSAQVIHKLRQDSQNIGSVLDVIRDVAEQTNLLALNAAIEAARAGEAGRGFAVVADEVRSLAQRTQDSTQEIQNMIDALQQAAVDAVHVMDASLQHSQHTQTSAGTARTSLDHILTAVENIRDMNHMIASAAEQQASVAEEINRNVSNIVILTQQSSAGSTQTTQASQELAQLAEKLRGLVVQFRV</sequence>
<dbReference type="FunFam" id="1.10.287.950:FF:000001">
    <property type="entry name" value="Methyl-accepting chemotaxis sensory transducer"/>
    <property type="match status" value="1"/>
</dbReference>
<evidence type="ECO:0000259" key="11">
    <source>
        <dbReference type="PROSITE" id="PS50111"/>
    </source>
</evidence>
<dbReference type="PROSITE" id="PS50885">
    <property type="entry name" value="HAMP"/>
    <property type="match status" value="1"/>
</dbReference>
<accession>A0A1H6RQU4</accession>
<evidence type="ECO:0000256" key="3">
    <source>
        <dbReference type="ARBA" id="ARBA00022519"/>
    </source>
</evidence>
<dbReference type="PRINTS" id="PR00260">
    <property type="entry name" value="CHEMTRNSDUCR"/>
</dbReference>
<evidence type="ECO:0000256" key="8">
    <source>
        <dbReference type="ARBA" id="ARBA00029447"/>
    </source>
</evidence>
<name>A0A1H6RQU4_9GAMM</name>
<evidence type="ECO:0000256" key="5">
    <source>
        <dbReference type="ARBA" id="ARBA00022989"/>
    </source>
</evidence>
<dbReference type="OrthoDB" id="6376221at2"/>
<dbReference type="SMART" id="SM01049">
    <property type="entry name" value="Cache_2"/>
    <property type="match status" value="1"/>
</dbReference>
<dbReference type="Pfam" id="PF00015">
    <property type="entry name" value="MCPsignal"/>
    <property type="match status" value="1"/>
</dbReference>
<dbReference type="Gene3D" id="1.10.287.950">
    <property type="entry name" value="Methyl-accepting chemotaxis protein"/>
    <property type="match status" value="1"/>
</dbReference>
<dbReference type="SUPFAM" id="SSF58104">
    <property type="entry name" value="Methyl-accepting chemotaxis protein (MCP) signaling domain"/>
    <property type="match status" value="1"/>
</dbReference>
<feature type="domain" description="T-SNARE coiled-coil homology" evidence="12">
    <location>
        <begin position="469"/>
        <end position="522"/>
    </location>
</feature>
<evidence type="ECO:0000256" key="2">
    <source>
        <dbReference type="ARBA" id="ARBA00022475"/>
    </source>
</evidence>
<protein>
    <submittedName>
        <fullName evidence="14">Methyl-accepting chemotaxis protein</fullName>
    </submittedName>
</protein>
<evidence type="ECO:0000256" key="7">
    <source>
        <dbReference type="ARBA" id="ARBA00023224"/>
    </source>
</evidence>
<keyword evidence="3" id="KW-0997">Cell inner membrane</keyword>
<evidence type="ECO:0000259" key="13">
    <source>
        <dbReference type="PROSITE" id="PS50885"/>
    </source>
</evidence>
<keyword evidence="5 10" id="KW-1133">Transmembrane helix</keyword>
<dbReference type="CDD" id="cd11386">
    <property type="entry name" value="MCP_signal"/>
    <property type="match status" value="1"/>
</dbReference>
<dbReference type="InterPro" id="IPR004089">
    <property type="entry name" value="MCPsignal_dom"/>
</dbReference>
<keyword evidence="6 10" id="KW-0472">Membrane</keyword>
<organism evidence="14 15">
    <name type="scientific">Allopseudospirillum japonicum</name>
    <dbReference type="NCBI Taxonomy" id="64971"/>
    <lineage>
        <taxon>Bacteria</taxon>
        <taxon>Pseudomonadati</taxon>
        <taxon>Pseudomonadota</taxon>
        <taxon>Gammaproteobacteria</taxon>
        <taxon>Oceanospirillales</taxon>
        <taxon>Oceanospirillaceae</taxon>
        <taxon>Allopseudospirillum</taxon>
    </lineage>
</organism>
<dbReference type="RefSeq" id="WP_093308961.1">
    <property type="nucleotide sequence ID" value="NZ_FNYH01000004.1"/>
</dbReference>
<feature type="domain" description="HAMP" evidence="13">
    <location>
        <begin position="214"/>
        <end position="268"/>
    </location>
</feature>
<dbReference type="Gene3D" id="3.30.450.20">
    <property type="entry name" value="PAS domain"/>
    <property type="match status" value="1"/>
</dbReference>
<comment type="similarity">
    <text evidence="8">Belongs to the methyl-accepting chemotaxis (MCP) protein family.</text>
</comment>
<evidence type="ECO:0000313" key="14">
    <source>
        <dbReference type="EMBL" id="SEI55794.1"/>
    </source>
</evidence>
<keyword evidence="2" id="KW-1003">Cell membrane</keyword>
<feature type="transmembrane region" description="Helical" evidence="10">
    <location>
        <begin position="190"/>
        <end position="213"/>
    </location>
</feature>
<feature type="transmembrane region" description="Helical" evidence="10">
    <location>
        <begin position="14"/>
        <end position="33"/>
    </location>
</feature>
<evidence type="ECO:0000256" key="6">
    <source>
        <dbReference type="ARBA" id="ARBA00023136"/>
    </source>
</evidence>
<dbReference type="PROSITE" id="PS50192">
    <property type="entry name" value="T_SNARE"/>
    <property type="match status" value="1"/>
</dbReference>
<dbReference type="PANTHER" id="PTHR32089:SF119">
    <property type="entry name" value="METHYL-ACCEPTING CHEMOTAXIS PROTEIN CTPL"/>
    <property type="match status" value="1"/>
</dbReference>
<dbReference type="InterPro" id="IPR000727">
    <property type="entry name" value="T_SNARE_dom"/>
</dbReference>
<dbReference type="CDD" id="cd06225">
    <property type="entry name" value="HAMP"/>
    <property type="match status" value="1"/>
</dbReference>
<dbReference type="InterPro" id="IPR003660">
    <property type="entry name" value="HAMP_dom"/>
</dbReference>
<dbReference type="GO" id="GO:0007165">
    <property type="term" value="P:signal transduction"/>
    <property type="evidence" value="ECO:0007669"/>
    <property type="project" value="UniProtKB-KW"/>
</dbReference>
<dbReference type="CDD" id="cd18774">
    <property type="entry name" value="PDC2_HK_sensor"/>
    <property type="match status" value="1"/>
</dbReference>
<evidence type="ECO:0000313" key="15">
    <source>
        <dbReference type="Proteomes" id="UP000242999"/>
    </source>
</evidence>
<reference evidence="15" key="1">
    <citation type="submission" date="2016-10" db="EMBL/GenBank/DDBJ databases">
        <authorList>
            <person name="Varghese N."/>
            <person name="Submissions S."/>
        </authorList>
    </citation>
    <scope>NUCLEOTIDE SEQUENCE [LARGE SCALE GENOMIC DNA]</scope>
    <source>
        <strain evidence="15">DSM 7165</strain>
    </source>
</reference>
<keyword evidence="7 9" id="KW-0807">Transducer</keyword>
<dbReference type="GO" id="GO:0004888">
    <property type="term" value="F:transmembrane signaling receptor activity"/>
    <property type="evidence" value="ECO:0007669"/>
    <property type="project" value="InterPro"/>
</dbReference>
<dbReference type="GO" id="GO:0006935">
    <property type="term" value="P:chemotaxis"/>
    <property type="evidence" value="ECO:0007669"/>
    <property type="project" value="InterPro"/>
</dbReference>
<dbReference type="PROSITE" id="PS50111">
    <property type="entry name" value="CHEMOTAXIS_TRANSDUC_2"/>
    <property type="match status" value="1"/>
</dbReference>
<dbReference type="SMART" id="SM00283">
    <property type="entry name" value="MA"/>
    <property type="match status" value="1"/>
</dbReference>
<keyword evidence="4 10" id="KW-0812">Transmembrane</keyword>
<gene>
    <name evidence="14" type="ORF">SAMN05421831_10485</name>
</gene>
<evidence type="ECO:0000256" key="4">
    <source>
        <dbReference type="ARBA" id="ARBA00022692"/>
    </source>
</evidence>
<evidence type="ECO:0000256" key="10">
    <source>
        <dbReference type="SAM" id="Phobius"/>
    </source>
</evidence>
<dbReference type="GO" id="GO:0005886">
    <property type="term" value="C:plasma membrane"/>
    <property type="evidence" value="ECO:0007669"/>
    <property type="project" value="UniProtKB-SubCell"/>
</dbReference>
<dbReference type="STRING" id="64971.SAMN05421831_10485"/>
<dbReference type="InterPro" id="IPR004090">
    <property type="entry name" value="Chemotax_Me-accpt_rcpt"/>
</dbReference>
<proteinExistence type="inferred from homology"/>
<evidence type="ECO:0000256" key="9">
    <source>
        <dbReference type="PROSITE-ProRule" id="PRU00284"/>
    </source>
</evidence>
<feature type="domain" description="Methyl-accepting transducer" evidence="11">
    <location>
        <begin position="273"/>
        <end position="509"/>
    </location>
</feature>
<dbReference type="Pfam" id="PF00672">
    <property type="entry name" value="HAMP"/>
    <property type="match status" value="1"/>
</dbReference>
<dbReference type="InterPro" id="IPR033480">
    <property type="entry name" value="sCache_2"/>
</dbReference>
<evidence type="ECO:0000256" key="1">
    <source>
        <dbReference type="ARBA" id="ARBA00004429"/>
    </source>
</evidence>
<dbReference type="EMBL" id="FNYH01000004">
    <property type="protein sequence ID" value="SEI55794.1"/>
    <property type="molecule type" value="Genomic_DNA"/>
</dbReference>
<dbReference type="PANTHER" id="PTHR32089">
    <property type="entry name" value="METHYL-ACCEPTING CHEMOTAXIS PROTEIN MCPB"/>
    <property type="match status" value="1"/>
</dbReference>